<dbReference type="Proteomes" id="UP001152759">
    <property type="component" value="Chromosome 3"/>
</dbReference>
<dbReference type="AlphaFoldDB" id="A0A9P0A6K2"/>
<proteinExistence type="predicted"/>
<organism evidence="1 2">
    <name type="scientific">Bemisia tabaci</name>
    <name type="common">Sweetpotato whitefly</name>
    <name type="synonym">Aleurodes tabaci</name>
    <dbReference type="NCBI Taxonomy" id="7038"/>
    <lineage>
        <taxon>Eukaryota</taxon>
        <taxon>Metazoa</taxon>
        <taxon>Ecdysozoa</taxon>
        <taxon>Arthropoda</taxon>
        <taxon>Hexapoda</taxon>
        <taxon>Insecta</taxon>
        <taxon>Pterygota</taxon>
        <taxon>Neoptera</taxon>
        <taxon>Paraneoptera</taxon>
        <taxon>Hemiptera</taxon>
        <taxon>Sternorrhyncha</taxon>
        <taxon>Aleyrodoidea</taxon>
        <taxon>Aleyrodidae</taxon>
        <taxon>Aleyrodinae</taxon>
        <taxon>Bemisia</taxon>
    </lineage>
</organism>
<sequence>MTRTTCVNWIYLAPIPVSTPIPIMPIDAFKEILRLCLSRLLKICETLSPEKAMQDLGGQANHLNLSSSSASSFDKKSQQRLPSCPSCFQEHDREDCKFNTAKCHFRKRVGHISDICRSQYKSQNSFNMSNNDYPSVGTDYLGINKISTVDGTECFGVQSSTGDQVPNLLLPPPPTIPTSTESKRVFLGSRTNISEDKKAKMMQFNYCPRHK</sequence>
<name>A0A9P0A6K2_BEMTA</name>
<reference evidence="1" key="1">
    <citation type="submission" date="2021-12" db="EMBL/GenBank/DDBJ databases">
        <authorList>
            <person name="King R."/>
        </authorList>
    </citation>
    <scope>NUCLEOTIDE SEQUENCE</scope>
</reference>
<protein>
    <submittedName>
        <fullName evidence="1">Uncharacterized protein</fullName>
    </submittedName>
</protein>
<keyword evidence="2" id="KW-1185">Reference proteome</keyword>
<evidence type="ECO:0000313" key="1">
    <source>
        <dbReference type="EMBL" id="CAH0387546.1"/>
    </source>
</evidence>
<dbReference type="EMBL" id="OU963864">
    <property type="protein sequence ID" value="CAH0387546.1"/>
    <property type="molecule type" value="Genomic_DNA"/>
</dbReference>
<evidence type="ECO:0000313" key="2">
    <source>
        <dbReference type="Proteomes" id="UP001152759"/>
    </source>
</evidence>
<accession>A0A9P0A6K2</accession>
<gene>
    <name evidence="1" type="ORF">BEMITA_LOCUS6549</name>
</gene>